<protein>
    <recommendedName>
        <fullName evidence="2">Oxidoreductase acuF-like C2H2 type zinc-finger domain-containing protein</fullName>
    </recommendedName>
</protein>
<feature type="compositionally biased region" description="Acidic residues" evidence="1">
    <location>
        <begin position="110"/>
        <end position="125"/>
    </location>
</feature>
<evidence type="ECO:0000256" key="1">
    <source>
        <dbReference type="SAM" id="MobiDB-lite"/>
    </source>
</evidence>
<dbReference type="RefSeq" id="XP_056071635.1">
    <property type="nucleotide sequence ID" value="XM_056214368.1"/>
</dbReference>
<feature type="domain" description="Oxidoreductase acuF-like C2H2 type zinc-finger" evidence="2">
    <location>
        <begin position="344"/>
        <end position="373"/>
    </location>
</feature>
<dbReference type="InterPro" id="IPR058925">
    <property type="entry name" value="zf-C2H2_AcuF"/>
</dbReference>
<comment type="caution">
    <text evidence="3">The sequence shown here is derived from an EMBL/GenBank/DDBJ whole genome shotgun (WGS) entry which is preliminary data.</text>
</comment>
<feature type="region of interest" description="Disordered" evidence="1">
    <location>
        <begin position="100"/>
        <end position="131"/>
    </location>
</feature>
<feature type="region of interest" description="Disordered" evidence="1">
    <location>
        <begin position="490"/>
        <end position="538"/>
    </location>
</feature>
<reference evidence="3" key="1">
    <citation type="submission" date="2022-10" db="EMBL/GenBank/DDBJ databases">
        <title>Tapping the CABI collections for fungal endophytes: first genome assemblies for Collariella, Neodidymelliopsis, Ascochyta clinopodiicola, Didymella pomorum, Didymosphaeria variabile, Neocosmospora piperis and Neocucurbitaria cava.</title>
        <authorList>
            <person name="Hill R."/>
        </authorList>
    </citation>
    <scope>NUCLEOTIDE SEQUENCE</scope>
    <source>
        <strain evidence="3">IMI 356815</strain>
    </source>
</reference>
<dbReference type="OrthoDB" id="6133115at2759"/>
<evidence type="ECO:0000313" key="4">
    <source>
        <dbReference type="Proteomes" id="UP001140513"/>
    </source>
</evidence>
<organism evidence="3 4">
    <name type="scientific">Didymosphaeria variabile</name>
    <dbReference type="NCBI Taxonomy" id="1932322"/>
    <lineage>
        <taxon>Eukaryota</taxon>
        <taxon>Fungi</taxon>
        <taxon>Dikarya</taxon>
        <taxon>Ascomycota</taxon>
        <taxon>Pezizomycotina</taxon>
        <taxon>Dothideomycetes</taxon>
        <taxon>Pleosporomycetidae</taxon>
        <taxon>Pleosporales</taxon>
        <taxon>Massarineae</taxon>
        <taxon>Didymosphaeriaceae</taxon>
        <taxon>Didymosphaeria</taxon>
    </lineage>
</organism>
<sequence length="735" mass="81896">MSTIRLGAAVNVREFQTLLNSLTTPREHGVDSEALQDEFGRFRVWSGNLGVLQKGHSSLDYRLRDAPLLSDEVTKLLKELQENLHAAHEIVTGVRLPYEQQPRPANFGEHDEDDSFFSDEEDEGSDPGVPRTEIGMRFQEIVDIIDNLYKISVRIRAPTIRTRSLKAASYQPKDPETGVDLLGQYAVFDAQHTQELVRHLRVPHASAGVSTEQNDELVNRLARAVTLRRRQFKYWRRHRDKLGISTVQEEPEALAATQRPDAPHRHDTLEAQPGTLGINALPKMASSQKTGRTLLSGTEATHHHQSLDDIVDSKSVTSYAVTVKDLTGKGIDLPPPPKAADGDKDFECPYCFVICPARYGKGRSWRTHVLQDLQPYVCTYFECQTSDQLYRSRRDWVEHESSHRKAWRCPEHPDAVYKSQTGFEEHLKNEHGDSIPEGQIPSIVKVGETSTVDLRQTCPICCAPVDVKGMGTLQSHIANHLERVAAFSLPTDIDDDSDGGSSRASRGGTDSSATTTASRSSVDSDYSGDSDKLEAGVDSLPDTGALALSAAMDQPSQELTAHGGVLSESLIRALPDDSGQRLDLLFSNQRVNASEDSEEEEEEDSLEETASAIEEHMAEREAFRMYLLSLAGAQSVRFYRRYGSWNGNVNFRDGGFAARAMQTFDKERYPRVRLRQKDAKKETLKFSVLNHEVFKVARDHPLYAQEPDAAGLYHCPGEGKPGCSHKPTSLKSTYE</sequence>
<evidence type="ECO:0000259" key="2">
    <source>
        <dbReference type="Pfam" id="PF26082"/>
    </source>
</evidence>
<dbReference type="Proteomes" id="UP001140513">
    <property type="component" value="Unassembled WGS sequence"/>
</dbReference>
<dbReference type="EMBL" id="JAPEUX010000004">
    <property type="protein sequence ID" value="KAJ4353861.1"/>
    <property type="molecule type" value="Genomic_DNA"/>
</dbReference>
<name>A0A9W8XLL6_9PLEO</name>
<dbReference type="PANTHER" id="PTHR35391">
    <property type="entry name" value="C2H2-TYPE DOMAIN-CONTAINING PROTEIN-RELATED"/>
    <property type="match status" value="1"/>
</dbReference>
<dbReference type="Pfam" id="PF26082">
    <property type="entry name" value="zf-C2H2_AcuF"/>
    <property type="match status" value="1"/>
</dbReference>
<feature type="compositionally biased region" description="Low complexity" evidence="1">
    <location>
        <begin position="499"/>
        <end position="527"/>
    </location>
</feature>
<dbReference type="GeneID" id="80909121"/>
<proteinExistence type="predicted"/>
<gene>
    <name evidence="3" type="ORF">N0V89_005591</name>
</gene>
<dbReference type="AlphaFoldDB" id="A0A9W8XLL6"/>
<dbReference type="PANTHER" id="PTHR35391:SF7">
    <property type="entry name" value="C2H2-TYPE DOMAIN-CONTAINING PROTEIN"/>
    <property type="match status" value="1"/>
</dbReference>
<evidence type="ECO:0000313" key="3">
    <source>
        <dbReference type="EMBL" id="KAJ4353861.1"/>
    </source>
</evidence>
<accession>A0A9W8XLL6</accession>
<keyword evidence="4" id="KW-1185">Reference proteome</keyword>